<accession>A0A1W6JYE1</accession>
<protein>
    <submittedName>
        <fullName evidence="2">Uncharacterized protein</fullName>
    </submittedName>
</protein>
<reference evidence="2 3" key="1">
    <citation type="submission" date="2017-03" db="EMBL/GenBank/DDBJ databases">
        <title>Sulfur activation and transportation mechanism of thermophilic Archaea Acidianus manzaensis YN-25.</title>
        <authorList>
            <person name="Ma Y."/>
            <person name="Yang Y."/>
            <person name="Xia J."/>
        </authorList>
    </citation>
    <scope>NUCLEOTIDE SEQUENCE [LARGE SCALE GENOMIC DNA]</scope>
    <source>
        <strain evidence="2 3">YN-25</strain>
    </source>
</reference>
<keyword evidence="3" id="KW-1185">Reference proteome</keyword>
<feature type="transmembrane region" description="Helical" evidence="1">
    <location>
        <begin position="43"/>
        <end position="62"/>
    </location>
</feature>
<evidence type="ECO:0000256" key="1">
    <source>
        <dbReference type="SAM" id="Phobius"/>
    </source>
</evidence>
<feature type="transmembrane region" description="Helical" evidence="1">
    <location>
        <begin position="12"/>
        <end position="31"/>
    </location>
</feature>
<evidence type="ECO:0000313" key="3">
    <source>
        <dbReference type="Proteomes" id="UP000193404"/>
    </source>
</evidence>
<dbReference type="AlphaFoldDB" id="A0A1W6JYE1"/>
<keyword evidence="1" id="KW-0812">Transmembrane</keyword>
<dbReference type="Proteomes" id="UP000193404">
    <property type="component" value="Chromosome"/>
</dbReference>
<name>A0A1W6JYE1_9CREN</name>
<proteinExistence type="predicted"/>
<keyword evidence="1" id="KW-1133">Transmembrane helix</keyword>
<gene>
    <name evidence="2" type="ORF">B6F84_04050</name>
</gene>
<dbReference type="EMBL" id="CP020477">
    <property type="protein sequence ID" value="ARM75283.1"/>
    <property type="molecule type" value="Genomic_DNA"/>
</dbReference>
<dbReference type="KEGG" id="aman:B6F84_04050"/>
<sequence length="123" mass="13167">MLRAGLDVLHLSPFYPITAFGVLGIVFLLVSLKPNLISSRLMILLRILSGIAGFIVIFFILIKGDIALAFTNGIFTVASLPGFPFAGGLLIHIIFEHALGGSLGLILAIKPSLLIRSASKVRR</sequence>
<keyword evidence="1" id="KW-0472">Membrane</keyword>
<evidence type="ECO:0000313" key="2">
    <source>
        <dbReference type="EMBL" id="ARM75283.1"/>
    </source>
</evidence>
<feature type="transmembrane region" description="Helical" evidence="1">
    <location>
        <begin position="82"/>
        <end position="109"/>
    </location>
</feature>
<organism evidence="2 3">
    <name type="scientific">Acidianus manzaensis</name>
    <dbReference type="NCBI Taxonomy" id="282676"/>
    <lineage>
        <taxon>Archaea</taxon>
        <taxon>Thermoproteota</taxon>
        <taxon>Thermoprotei</taxon>
        <taxon>Sulfolobales</taxon>
        <taxon>Sulfolobaceae</taxon>
        <taxon>Acidianus</taxon>
    </lineage>
</organism>
<dbReference type="RefSeq" id="WP_148691045.1">
    <property type="nucleotide sequence ID" value="NZ_CP020477.1"/>
</dbReference>
<dbReference type="GeneID" id="41590064"/>